<evidence type="ECO:0000313" key="1">
    <source>
        <dbReference type="EMBL" id="EKS02042.1"/>
    </source>
</evidence>
<comment type="caution">
    <text evidence="1">The sequence shown here is derived from an EMBL/GenBank/DDBJ whole genome shotgun (WGS) entry which is preliminary data.</text>
</comment>
<accession>A0AA87MU12</accession>
<dbReference type="Proteomes" id="UP000001343">
    <property type="component" value="Unassembled WGS sequence"/>
</dbReference>
<reference evidence="1 2" key="1">
    <citation type="journal article" date="2014" name="Int. J. Syst. Evol. Microbiol.">
        <title>Leptospira mayottensis sp. nov., a pathogenic species of the genus Leptospira isolated from humans.</title>
        <authorList>
            <person name="Bourhy P."/>
            <person name="Collet L."/>
            <person name="Brisse S."/>
            <person name="Picardeau M."/>
        </authorList>
    </citation>
    <scope>NUCLEOTIDE SEQUENCE [LARGE SCALE GENOMIC DNA]</scope>
    <source>
        <strain evidence="1 2">200901122</strain>
    </source>
</reference>
<dbReference type="AlphaFoldDB" id="A0AA87MU12"/>
<sequence>MAKLVHFFSLLDFLFTISNIPCIKNKNIFHLPKRLFPDRSRVWKSFGDFHGS</sequence>
<gene>
    <name evidence="1" type="ORF">LEP1GSC125_0950</name>
</gene>
<evidence type="ECO:0000313" key="2">
    <source>
        <dbReference type="Proteomes" id="UP000001343"/>
    </source>
</evidence>
<name>A0AA87MU12_9LEPT</name>
<protein>
    <submittedName>
        <fullName evidence="1">Uncharacterized protein</fullName>
    </submittedName>
</protein>
<dbReference type="EMBL" id="AKWM02000002">
    <property type="protein sequence ID" value="EKS02042.1"/>
    <property type="molecule type" value="Genomic_DNA"/>
</dbReference>
<proteinExistence type="predicted"/>
<organism evidence="1 2">
    <name type="scientific">Leptospira mayottensis 200901122</name>
    <dbReference type="NCBI Taxonomy" id="1193010"/>
    <lineage>
        <taxon>Bacteria</taxon>
        <taxon>Pseudomonadati</taxon>
        <taxon>Spirochaetota</taxon>
        <taxon>Spirochaetia</taxon>
        <taxon>Leptospirales</taxon>
        <taxon>Leptospiraceae</taxon>
        <taxon>Leptospira</taxon>
    </lineage>
</organism>